<sequence length="190" mass="21481">MTYVVFFAILLLITLLGSYLVIENNRRKAVEAKKKLFNARVTEVTNNLKAKLNEFSDAKILRPKYIARTQVIASNFFVVQPHTDENLLYLEGIIESLISTISSELAKTYVTGERDALAEKLDYFVADLPQAGIAYNHGFYREILPSLIKILQSPELQNNDNEDYSNATEQTEITPPISPPKIDTQEINLA</sequence>
<evidence type="ECO:0000313" key="2">
    <source>
        <dbReference type="EMBL" id="MEM5551521.1"/>
    </source>
</evidence>
<reference evidence="2 3" key="1">
    <citation type="submission" date="2024-03" db="EMBL/GenBank/DDBJ databases">
        <title>Community enrichment and isolation of bacterial strains for fucoidan degradation.</title>
        <authorList>
            <person name="Sichert A."/>
        </authorList>
    </citation>
    <scope>NUCLEOTIDE SEQUENCE [LARGE SCALE GENOMIC DNA]</scope>
    <source>
        <strain evidence="2 3">AS81</strain>
    </source>
</reference>
<protein>
    <recommendedName>
        <fullName evidence="4">LemA family protein</fullName>
    </recommendedName>
</protein>
<dbReference type="Proteomes" id="UP001388366">
    <property type="component" value="Unassembled WGS sequence"/>
</dbReference>
<gene>
    <name evidence="2" type="ORF">WNY63_12340</name>
</gene>
<comment type="caution">
    <text evidence="2">The sequence shown here is derived from an EMBL/GenBank/DDBJ whole genome shotgun (WGS) entry which is preliminary data.</text>
</comment>
<organism evidence="2 3">
    <name type="scientific">Pseudoalteromonas neustonica</name>
    <dbReference type="NCBI Taxonomy" id="1840331"/>
    <lineage>
        <taxon>Bacteria</taxon>
        <taxon>Pseudomonadati</taxon>
        <taxon>Pseudomonadota</taxon>
        <taxon>Gammaproteobacteria</taxon>
        <taxon>Alteromonadales</taxon>
        <taxon>Pseudoalteromonadaceae</taxon>
        <taxon>Pseudoalteromonas</taxon>
    </lineage>
</organism>
<feature type="compositionally biased region" description="Polar residues" evidence="1">
    <location>
        <begin position="159"/>
        <end position="173"/>
    </location>
</feature>
<feature type="region of interest" description="Disordered" evidence="1">
    <location>
        <begin position="159"/>
        <end position="190"/>
    </location>
</feature>
<evidence type="ECO:0008006" key="4">
    <source>
        <dbReference type="Google" id="ProtNLM"/>
    </source>
</evidence>
<name>A0ABU9U3B6_9GAMM</name>
<dbReference type="RefSeq" id="WP_054206221.1">
    <property type="nucleotide sequence ID" value="NZ_BDDS01000015.1"/>
</dbReference>
<keyword evidence="3" id="KW-1185">Reference proteome</keyword>
<proteinExistence type="predicted"/>
<evidence type="ECO:0000256" key="1">
    <source>
        <dbReference type="SAM" id="MobiDB-lite"/>
    </source>
</evidence>
<evidence type="ECO:0000313" key="3">
    <source>
        <dbReference type="Proteomes" id="UP001388366"/>
    </source>
</evidence>
<dbReference type="EMBL" id="JBBMQU010000020">
    <property type="protein sequence ID" value="MEM5551521.1"/>
    <property type="molecule type" value="Genomic_DNA"/>
</dbReference>
<accession>A0ABU9U3B6</accession>